<feature type="compositionally biased region" description="Polar residues" evidence="1">
    <location>
        <begin position="433"/>
        <end position="456"/>
    </location>
</feature>
<feature type="compositionally biased region" description="Basic and acidic residues" evidence="1">
    <location>
        <begin position="490"/>
        <end position="502"/>
    </location>
</feature>
<evidence type="ECO:0000313" key="2">
    <source>
        <dbReference type="EMBL" id="ORC87799.1"/>
    </source>
</evidence>
<proteinExistence type="predicted"/>
<keyword evidence="3" id="KW-1185">Reference proteome</keyword>
<feature type="compositionally biased region" description="Polar residues" evidence="1">
    <location>
        <begin position="550"/>
        <end position="595"/>
    </location>
</feature>
<feature type="region of interest" description="Disordered" evidence="1">
    <location>
        <begin position="195"/>
        <end position="214"/>
    </location>
</feature>
<dbReference type="EMBL" id="NBCO01000020">
    <property type="protein sequence ID" value="ORC87799.1"/>
    <property type="molecule type" value="Genomic_DNA"/>
</dbReference>
<gene>
    <name evidence="2" type="ORF">TM35_000202080</name>
</gene>
<dbReference type="RefSeq" id="XP_028881865.1">
    <property type="nucleotide sequence ID" value="XM_029026893.1"/>
</dbReference>
<feature type="compositionally biased region" description="Polar residues" evidence="1">
    <location>
        <begin position="382"/>
        <end position="396"/>
    </location>
</feature>
<feature type="compositionally biased region" description="Basic and acidic residues" evidence="1">
    <location>
        <begin position="534"/>
        <end position="549"/>
    </location>
</feature>
<evidence type="ECO:0000256" key="1">
    <source>
        <dbReference type="SAM" id="MobiDB-lite"/>
    </source>
</evidence>
<feature type="compositionally biased region" description="Low complexity" evidence="1">
    <location>
        <begin position="326"/>
        <end position="342"/>
    </location>
</feature>
<feature type="region of interest" description="Disordered" evidence="1">
    <location>
        <begin position="1"/>
        <end position="172"/>
    </location>
</feature>
<feature type="region of interest" description="Disordered" evidence="1">
    <location>
        <begin position="653"/>
        <end position="679"/>
    </location>
</feature>
<dbReference type="GeneID" id="39986673"/>
<feature type="compositionally biased region" description="Basic and acidic residues" evidence="1">
    <location>
        <begin position="518"/>
        <end position="528"/>
    </location>
</feature>
<reference evidence="2 3" key="1">
    <citation type="submission" date="2017-03" db="EMBL/GenBank/DDBJ databases">
        <title>An alternative strategy for trypanosome survival in the mammalian bloodstream revealed through genome and transcriptome analysis of the ubiquitous bovine parasite Trypanosoma (Megatrypanum) theileri.</title>
        <authorList>
            <person name="Kelly S."/>
            <person name="Ivens A."/>
            <person name="Mott A."/>
            <person name="O'Neill E."/>
            <person name="Emms D."/>
            <person name="Macleod O."/>
            <person name="Voorheis P."/>
            <person name="Matthews J."/>
            <person name="Matthews K."/>
            <person name="Carrington M."/>
        </authorList>
    </citation>
    <scope>NUCLEOTIDE SEQUENCE [LARGE SCALE GENOMIC DNA]</scope>
    <source>
        <strain evidence="2">Edinburgh</strain>
    </source>
</reference>
<feature type="region of interest" description="Disordered" evidence="1">
    <location>
        <begin position="229"/>
        <end position="253"/>
    </location>
</feature>
<comment type="caution">
    <text evidence="2">The sequence shown here is derived from an EMBL/GenBank/DDBJ whole genome shotgun (WGS) entry which is preliminary data.</text>
</comment>
<feature type="compositionally biased region" description="Low complexity" evidence="1">
    <location>
        <begin position="117"/>
        <end position="172"/>
    </location>
</feature>
<feature type="compositionally biased region" description="Basic and acidic residues" evidence="1">
    <location>
        <begin position="421"/>
        <end position="432"/>
    </location>
</feature>
<dbReference type="AlphaFoldDB" id="A0A1X0NUC9"/>
<feature type="region of interest" description="Disordered" evidence="1">
    <location>
        <begin position="316"/>
        <end position="342"/>
    </location>
</feature>
<feature type="region of interest" description="Disordered" evidence="1">
    <location>
        <begin position="363"/>
        <end position="595"/>
    </location>
</feature>
<protein>
    <submittedName>
        <fullName evidence="2">Uncharacterized protein</fullName>
    </submittedName>
</protein>
<feature type="compositionally biased region" description="Polar residues" evidence="1">
    <location>
        <begin position="60"/>
        <end position="73"/>
    </location>
</feature>
<dbReference type="OrthoDB" id="10630636at2759"/>
<dbReference type="VEuPathDB" id="TriTrypDB:TM35_000202080"/>
<organism evidence="2 3">
    <name type="scientific">Trypanosoma theileri</name>
    <dbReference type="NCBI Taxonomy" id="67003"/>
    <lineage>
        <taxon>Eukaryota</taxon>
        <taxon>Discoba</taxon>
        <taxon>Euglenozoa</taxon>
        <taxon>Kinetoplastea</taxon>
        <taxon>Metakinetoplastina</taxon>
        <taxon>Trypanosomatida</taxon>
        <taxon>Trypanosomatidae</taxon>
        <taxon>Trypanosoma</taxon>
    </lineage>
</organism>
<feature type="compositionally biased region" description="Low complexity" evidence="1">
    <location>
        <begin position="31"/>
        <end position="54"/>
    </location>
</feature>
<feature type="compositionally biased region" description="Low complexity" evidence="1">
    <location>
        <begin position="457"/>
        <end position="484"/>
    </location>
</feature>
<feature type="compositionally biased region" description="Basic and acidic residues" evidence="1">
    <location>
        <begin position="397"/>
        <end position="408"/>
    </location>
</feature>
<evidence type="ECO:0000313" key="3">
    <source>
        <dbReference type="Proteomes" id="UP000192257"/>
    </source>
</evidence>
<sequence>MGCSQAKLREGPPSSQYPRTGGQGLRQVNSQQQRTQPQTLQSQSQLQKQQQQQQQKKKQNATQGVETSNISESRSIDSAAPHFSLREGHVTTPSTSPMETLPRFKEIPARTSGTPRLASLSSSFSALVASGSASISVSASAPPQASTTTAATNNTVAVPTPPTTATTATPATRETVLVPPIQTPQAATATATITGTTPTQKAPSPSPAAGTGATNQGSFVLAAMAQIRGDRPPVSARSDHTASPRRYKMNAPRTESDDIVSICVSSTSASSLQYFLQSRASGTNAALHSSSRTPRLRHGMLSVTISPLSSTFVTPRMPAGVSGSGAAAKTPPTTTTAATTTNTTVAAANAGMARPVLRAEGSTAGVNASASRRESSISKSSTLGVSSNSNTGTGDQKNSKDTSVKKTEWVPFSRTNSRHSSRNDLHKQEVKKVSSSANNTPHPHSLTPTPATNHTQVNNNSNNNNVTNKNSNITNKDNNYSNNTVAVSSKKAEGTVEKKGKDWVPFSRTNSRGSRSHINKDGLVETVHHNSSVEVHDKKEEHGGRKERGPSSNTRSSGGSMGNAANNTTGDAVGTSVGSYTHTKSPQKASNTRRGMISTTEQAGVNPISMDMLSCSVSSSSSTVSSNTSSVKGGAACNKGNNINININNIRAPLSSESDSESGGNGKNDSNVLEEKPEVTVPVIERFIDAIRGLSARDS</sequence>
<name>A0A1X0NUC9_9TRYP</name>
<dbReference type="Proteomes" id="UP000192257">
    <property type="component" value="Unassembled WGS sequence"/>
</dbReference>
<accession>A0A1X0NUC9</accession>